<gene>
    <name evidence="5" type="ORF">PhCBS80983_g00311</name>
</gene>
<dbReference type="STRING" id="109895.A0A507EH16"/>
<dbReference type="PANTHER" id="PTHR45890">
    <property type="entry name" value="AARF DOMAIN CONTAINING KINASE 2 (PREDICTED)"/>
    <property type="match status" value="1"/>
</dbReference>
<dbReference type="SUPFAM" id="SSF56112">
    <property type="entry name" value="Protein kinase-like (PK-like)"/>
    <property type="match status" value="1"/>
</dbReference>
<feature type="transmembrane region" description="Helical" evidence="3">
    <location>
        <begin position="205"/>
        <end position="225"/>
    </location>
</feature>
<evidence type="ECO:0000313" key="5">
    <source>
        <dbReference type="EMBL" id="TPX62566.1"/>
    </source>
</evidence>
<dbReference type="InterPro" id="IPR004147">
    <property type="entry name" value="ABC1_dom"/>
</dbReference>
<feature type="domain" description="ABC1 atypical kinase-like" evidence="4">
    <location>
        <begin position="279"/>
        <end position="490"/>
    </location>
</feature>
<proteinExistence type="inferred from homology"/>
<name>A0A507EH16_9FUNG</name>
<evidence type="ECO:0000256" key="1">
    <source>
        <dbReference type="ARBA" id="ARBA00009670"/>
    </source>
</evidence>
<dbReference type="Pfam" id="PF03109">
    <property type="entry name" value="ABC1"/>
    <property type="match status" value="1"/>
</dbReference>
<sequence length="730" mass="81883">MVLSYIDALTTTKAKGDETARLCMLQVGGDDTLWANLRLPMNPSMRDHTFCAQTFVNSAFHTICRGVSFATFSVQAAFRNGTPMRFATTGPKRPHFGGSNREQHRGGGHRWSHGWWSGFGKAPPRHSYWKSAPGWILLGSAPALHVPSPLSSTVPLASAPPKPKPQPVISTVVLMSSTRQTNGVFIVIINFASSVLRAIRVSFRFLQLAVLFGPVILAFPIWFLLERKSFKSNQTPRLWWVEYLVWSFEVSGPTFTKLGQWASSRTDLFPPYVCAILAKLQSHVSPHSLAATRRIIKKEYGVDIEDMFEEFGETPIGVGAIAQVYKAKLRPSAPILSHASTLQCAVKVLHPGVESLINADLTIMNAVASLIHFLPDAEWLSFPDEVAMFGHMMREQLDLRCEAQNLDRFSENFKDRHNVGFPSPFMPLARKTVLIEEYQNAIPIRKFLDHGDTPFDRELGKIGLDSFLRMLVMDNFVHADLHPGNIFVSFRRSTAQRPWSKLVKSSSMEQGEDLDPAELARLAALPPAEWHDAMIKLREQGYAPRLIFLDAGLVSTLSDENLRNFLDLFRAVAEFDGTRVAKLMMERSRTPHTVIDQEGFVTTMHDFLEEVKHNTLKLGSIKVGDILAKVFNMVRTHHIKIEGDFANVGISIVLLEGIGRRLDPDIDLLQEALPVLRQAARQGRGGAYGELGGGTFYWLIYAYQKTRPILLLADRVDIHLYEKAIVFFPE</sequence>
<dbReference type="CDD" id="cd13971">
    <property type="entry name" value="ADCK2-like"/>
    <property type="match status" value="1"/>
</dbReference>
<evidence type="ECO:0000259" key="4">
    <source>
        <dbReference type="Pfam" id="PF03109"/>
    </source>
</evidence>
<keyword evidence="3" id="KW-0812">Transmembrane</keyword>
<dbReference type="InterPro" id="IPR011009">
    <property type="entry name" value="Kinase-like_dom_sf"/>
</dbReference>
<dbReference type="InterPro" id="IPR044095">
    <property type="entry name" value="ADCK2_dom"/>
</dbReference>
<dbReference type="InterPro" id="IPR052402">
    <property type="entry name" value="ADCK_kinase"/>
</dbReference>
<evidence type="ECO:0000256" key="2">
    <source>
        <dbReference type="SAM" id="MobiDB-lite"/>
    </source>
</evidence>
<reference evidence="5 6" key="1">
    <citation type="journal article" date="2019" name="Sci. Rep.">
        <title>Comparative genomics of chytrid fungi reveal insights into the obligate biotrophic and pathogenic lifestyle of Synchytrium endobioticum.</title>
        <authorList>
            <person name="van de Vossenberg B.T.L.H."/>
            <person name="Warris S."/>
            <person name="Nguyen H.D.T."/>
            <person name="van Gent-Pelzer M.P.E."/>
            <person name="Joly D.L."/>
            <person name="van de Geest H.C."/>
            <person name="Bonants P.J.M."/>
            <person name="Smith D.S."/>
            <person name="Levesque C.A."/>
            <person name="van der Lee T.A.J."/>
        </authorList>
    </citation>
    <scope>NUCLEOTIDE SEQUENCE [LARGE SCALE GENOMIC DNA]</scope>
    <source>
        <strain evidence="5 6">CBS 809.83</strain>
    </source>
</reference>
<accession>A0A507EH16</accession>
<feature type="region of interest" description="Disordered" evidence="2">
    <location>
        <begin position="87"/>
        <end position="108"/>
    </location>
</feature>
<dbReference type="Proteomes" id="UP000318582">
    <property type="component" value="Unassembled WGS sequence"/>
</dbReference>
<keyword evidence="3" id="KW-0472">Membrane</keyword>
<dbReference type="AlphaFoldDB" id="A0A507EH16"/>
<dbReference type="EMBL" id="QEAQ01000002">
    <property type="protein sequence ID" value="TPX62566.1"/>
    <property type="molecule type" value="Genomic_DNA"/>
</dbReference>
<protein>
    <recommendedName>
        <fullName evidence="4">ABC1 atypical kinase-like domain-containing protein</fullName>
    </recommendedName>
</protein>
<evidence type="ECO:0000313" key="6">
    <source>
        <dbReference type="Proteomes" id="UP000318582"/>
    </source>
</evidence>
<comment type="caution">
    <text evidence="5">The sequence shown here is derived from an EMBL/GenBank/DDBJ whole genome shotgun (WGS) entry which is preliminary data.</text>
</comment>
<keyword evidence="6" id="KW-1185">Reference proteome</keyword>
<comment type="similarity">
    <text evidence="1">Belongs to the protein kinase superfamily. ADCK protein kinase family.</text>
</comment>
<dbReference type="GO" id="GO:0005739">
    <property type="term" value="C:mitochondrion"/>
    <property type="evidence" value="ECO:0007669"/>
    <property type="project" value="TreeGrafter"/>
</dbReference>
<evidence type="ECO:0000256" key="3">
    <source>
        <dbReference type="SAM" id="Phobius"/>
    </source>
</evidence>
<dbReference type="PANTHER" id="PTHR45890:SF1">
    <property type="entry name" value="AARF DOMAIN CONTAINING KINASE 2"/>
    <property type="match status" value="1"/>
</dbReference>
<organism evidence="5 6">
    <name type="scientific">Powellomyces hirtus</name>
    <dbReference type="NCBI Taxonomy" id="109895"/>
    <lineage>
        <taxon>Eukaryota</taxon>
        <taxon>Fungi</taxon>
        <taxon>Fungi incertae sedis</taxon>
        <taxon>Chytridiomycota</taxon>
        <taxon>Chytridiomycota incertae sedis</taxon>
        <taxon>Chytridiomycetes</taxon>
        <taxon>Spizellomycetales</taxon>
        <taxon>Powellomycetaceae</taxon>
        <taxon>Powellomyces</taxon>
    </lineage>
</organism>
<keyword evidence="3" id="KW-1133">Transmembrane helix</keyword>